<keyword evidence="1" id="KW-0175">Coiled coil</keyword>
<dbReference type="EMBL" id="DTDV01000006">
    <property type="protein sequence ID" value="HGK23175.1"/>
    <property type="molecule type" value="Genomic_DNA"/>
</dbReference>
<feature type="coiled-coil region" evidence="1">
    <location>
        <begin position="22"/>
        <end position="49"/>
    </location>
</feature>
<proteinExistence type="predicted"/>
<gene>
    <name evidence="3" type="ORF">ENU78_01790</name>
</gene>
<keyword evidence="2" id="KW-0472">Membrane</keyword>
<dbReference type="AlphaFoldDB" id="A0A7C3KQ95"/>
<comment type="caution">
    <text evidence="3">The sequence shown here is derived from an EMBL/GenBank/DDBJ whole genome shotgun (WGS) entry which is preliminary data.</text>
</comment>
<accession>A0A7C3KQ95</accession>
<dbReference type="RefSeq" id="WP_012548603.1">
    <property type="nucleotide sequence ID" value="NZ_VTFL01000002.1"/>
</dbReference>
<name>A0A7C3KQ95_DICTH</name>
<reference evidence="3" key="1">
    <citation type="journal article" date="2020" name="mSystems">
        <title>Genome- and Community-Level Interaction Insights into Carbon Utilization and Element Cycling Functions of Hydrothermarchaeota in Hydrothermal Sediment.</title>
        <authorList>
            <person name="Zhou Z."/>
            <person name="Liu Y."/>
            <person name="Xu W."/>
            <person name="Pan J."/>
            <person name="Luo Z.H."/>
            <person name="Li M."/>
        </authorList>
    </citation>
    <scope>NUCLEOTIDE SEQUENCE [LARGE SCALE GENOMIC DNA]</scope>
    <source>
        <strain evidence="3">SpSt-70</strain>
    </source>
</reference>
<dbReference type="OMA" id="LTMSIHA"/>
<protein>
    <submittedName>
        <fullName evidence="3">YvrJ family protein</fullName>
    </submittedName>
</protein>
<keyword evidence="2" id="KW-1133">Transmembrane helix</keyword>
<dbReference type="Pfam" id="PF12841">
    <property type="entry name" value="YvrJ"/>
    <property type="match status" value="1"/>
</dbReference>
<dbReference type="InterPro" id="IPR024419">
    <property type="entry name" value="YvrJ"/>
</dbReference>
<evidence type="ECO:0000313" key="3">
    <source>
        <dbReference type="EMBL" id="HGK23175.1"/>
    </source>
</evidence>
<evidence type="ECO:0000256" key="1">
    <source>
        <dbReference type="SAM" id="Coils"/>
    </source>
</evidence>
<keyword evidence="2" id="KW-0812">Transmembrane</keyword>
<evidence type="ECO:0000256" key="2">
    <source>
        <dbReference type="SAM" id="Phobius"/>
    </source>
</evidence>
<organism evidence="3">
    <name type="scientific">Dictyoglomus thermophilum</name>
    <dbReference type="NCBI Taxonomy" id="14"/>
    <lineage>
        <taxon>Bacteria</taxon>
        <taxon>Pseudomonadati</taxon>
        <taxon>Dictyoglomota</taxon>
        <taxon>Dictyoglomia</taxon>
        <taxon>Dictyoglomales</taxon>
        <taxon>Dictyoglomaceae</taxon>
        <taxon>Dictyoglomus</taxon>
    </lineage>
</organism>
<sequence>MNEIAQLISNLGFPIVVSLILLIRIETRLENLTKAINELSQAILNLSGKAST</sequence>
<feature type="transmembrane region" description="Helical" evidence="2">
    <location>
        <begin position="6"/>
        <end position="25"/>
    </location>
</feature>